<reference evidence="1" key="1">
    <citation type="submission" date="2020-05" db="EMBL/GenBank/DDBJ databases">
        <authorList>
            <person name="Chiriac C."/>
            <person name="Salcher M."/>
            <person name="Ghai R."/>
            <person name="Kavagutti S V."/>
        </authorList>
    </citation>
    <scope>NUCLEOTIDE SEQUENCE</scope>
</reference>
<name>A0A6J7WGQ5_9CAUD</name>
<accession>A0A6J7WGQ5</accession>
<evidence type="ECO:0000313" key="1">
    <source>
        <dbReference type="EMBL" id="CAB5214099.1"/>
    </source>
</evidence>
<proteinExistence type="predicted"/>
<dbReference type="EMBL" id="LR798242">
    <property type="protein sequence ID" value="CAB5214099.1"/>
    <property type="molecule type" value="Genomic_DNA"/>
</dbReference>
<gene>
    <name evidence="1" type="ORF">UFOVP185_14</name>
</gene>
<sequence length="79" mass="9641">MDKQEWMEQIEEEFNRQTSEQVKYLLNKCEYEFTKDDRVMAIVNTIRKNNNISFNQWKALKAQLYKHTKDNKPVKKLSL</sequence>
<protein>
    <submittedName>
        <fullName evidence="1">Uncharacterized protein</fullName>
    </submittedName>
</protein>
<organism evidence="1">
    <name type="scientific">uncultured Caudovirales phage</name>
    <dbReference type="NCBI Taxonomy" id="2100421"/>
    <lineage>
        <taxon>Viruses</taxon>
        <taxon>Duplodnaviria</taxon>
        <taxon>Heunggongvirae</taxon>
        <taxon>Uroviricota</taxon>
        <taxon>Caudoviricetes</taxon>
        <taxon>Peduoviridae</taxon>
        <taxon>Maltschvirus</taxon>
        <taxon>Maltschvirus maltsch</taxon>
    </lineage>
</organism>